<evidence type="ECO:0000256" key="2">
    <source>
        <dbReference type="ARBA" id="ARBA00004167"/>
    </source>
</evidence>
<dbReference type="Gene3D" id="2.60.120.620">
    <property type="entry name" value="q2cbj1_9rhob like domain"/>
    <property type="match status" value="1"/>
</dbReference>
<dbReference type="GO" id="GO:0005506">
    <property type="term" value="F:iron ion binding"/>
    <property type="evidence" value="ECO:0007669"/>
    <property type="project" value="InterPro"/>
</dbReference>
<reference evidence="14" key="1">
    <citation type="submission" date="2021-05" db="EMBL/GenBank/DDBJ databases">
        <title>The genome of the haptophyte Pavlova lutheri (Diacronema luteri, Pavlovales) - a model for lipid biosynthesis in eukaryotic algae.</title>
        <authorList>
            <person name="Hulatt C.J."/>
            <person name="Posewitz M.C."/>
        </authorList>
    </citation>
    <scope>NUCLEOTIDE SEQUENCE</scope>
    <source>
        <strain evidence="14">NIVA-4/92</strain>
    </source>
</reference>
<dbReference type="GO" id="GO:0004656">
    <property type="term" value="F:procollagen-proline 4-dioxygenase activity"/>
    <property type="evidence" value="ECO:0007669"/>
    <property type="project" value="TreeGrafter"/>
</dbReference>
<dbReference type="InterPro" id="IPR005123">
    <property type="entry name" value="Oxoglu/Fe-dep_dioxygenase_dom"/>
</dbReference>
<dbReference type="InterPro" id="IPR044862">
    <property type="entry name" value="Pro_4_hyd_alph_FE2OG_OXY"/>
</dbReference>
<evidence type="ECO:0008006" key="16">
    <source>
        <dbReference type="Google" id="ProtNLM"/>
    </source>
</evidence>
<dbReference type="OMA" id="SENAWCS"/>
<dbReference type="InterPro" id="IPR045054">
    <property type="entry name" value="P4HA-like"/>
</dbReference>
<feature type="domain" description="ShKT" evidence="13">
    <location>
        <begin position="134"/>
        <end position="168"/>
    </location>
</feature>
<keyword evidence="5" id="KW-0479">Metal-binding</keyword>
<gene>
    <name evidence="14" type="ORF">KFE25_000707</name>
</gene>
<evidence type="ECO:0000256" key="3">
    <source>
        <dbReference type="ARBA" id="ARBA00004308"/>
    </source>
</evidence>
<dbReference type="OrthoDB" id="10259408at2759"/>
<feature type="domain" description="ShKT" evidence="13">
    <location>
        <begin position="87"/>
        <end position="121"/>
    </location>
</feature>
<dbReference type="Pfam" id="PF01549">
    <property type="entry name" value="ShK"/>
    <property type="match status" value="2"/>
</dbReference>
<evidence type="ECO:0000256" key="9">
    <source>
        <dbReference type="ARBA" id="ARBA00023004"/>
    </source>
</evidence>
<evidence type="ECO:0000256" key="7">
    <source>
        <dbReference type="ARBA" id="ARBA00022989"/>
    </source>
</evidence>
<comment type="subcellular location">
    <subcellularLocation>
        <location evidence="3">Endomembrane system</location>
    </subcellularLocation>
    <subcellularLocation>
        <location evidence="2">Membrane</location>
        <topology evidence="2">Single-pass membrane protein</topology>
    </subcellularLocation>
</comment>
<keyword evidence="6" id="KW-0223">Dioxygenase</keyword>
<dbReference type="GO" id="GO:0005783">
    <property type="term" value="C:endoplasmic reticulum"/>
    <property type="evidence" value="ECO:0007669"/>
    <property type="project" value="TreeGrafter"/>
</dbReference>
<feature type="domain" description="Fe2OG dioxygenase" evidence="12">
    <location>
        <begin position="284"/>
        <end position="388"/>
    </location>
</feature>
<protein>
    <recommendedName>
        <fullName evidence="16">Procollagen-proline 4-dioxygenase</fullName>
    </recommendedName>
</protein>
<dbReference type="GO" id="GO:0016020">
    <property type="term" value="C:membrane"/>
    <property type="evidence" value="ECO:0007669"/>
    <property type="project" value="UniProtKB-SubCell"/>
</dbReference>
<proteinExistence type="predicted"/>
<dbReference type="PROSITE" id="PS51471">
    <property type="entry name" value="FE2OG_OXY"/>
    <property type="match status" value="1"/>
</dbReference>
<dbReference type="GO" id="GO:0031418">
    <property type="term" value="F:L-ascorbic acid binding"/>
    <property type="evidence" value="ECO:0007669"/>
    <property type="project" value="InterPro"/>
</dbReference>
<feature type="region of interest" description="Disordered" evidence="11">
    <location>
        <begin position="58"/>
        <end position="77"/>
    </location>
</feature>
<evidence type="ECO:0000259" key="12">
    <source>
        <dbReference type="PROSITE" id="PS51471"/>
    </source>
</evidence>
<dbReference type="AlphaFoldDB" id="A0A8J6CDS4"/>
<dbReference type="Proteomes" id="UP000751190">
    <property type="component" value="Unassembled WGS sequence"/>
</dbReference>
<keyword evidence="7" id="KW-1133">Transmembrane helix</keyword>
<evidence type="ECO:0000256" key="5">
    <source>
        <dbReference type="ARBA" id="ARBA00022723"/>
    </source>
</evidence>
<keyword evidence="10" id="KW-0472">Membrane</keyword>
<dbReference type="SMART" id="SM00254">
    <property type="entry name" value="ShKT"/>
    <property type="match status" value="2"/>
</dbReference>
<dbReference type="PANTHER" id="PTHR10869">
    <property type="entry name" value="PROLYL 4-HYDROXYLASE ALPHA SUBUNIT"/>
    <property type="match status" value="1"/>
</dbReference>
<keyword evidence="8" id="KW-0560">Oxidoreductase</keyword>
<name>A0A8J6CDS4_DIALT</name>
<evidence type="ECO:0000259" key="13">
    <source>
        <dbReference type="PROSITE" id="PS51670"/>
    </source>
</evidence>
<feature type="compositionally biased region" description="Low complexity" evidence="11">
    <location>
        <begin position="58"/>
        <end position="75"/>
    </location>
</feature>
<keyword evidence="15" id="KW-1185">Reference proteome</keyword>
<dbReference type="PROSITE" id="PS51670">
    <property type="entry name" value="SHKT"/>
    <property type="match status" value="2"/>
</dbReference>
<comment type="caution">
    <text evidence="14">The sequence shown here is derived from an EMBL/GenBank/DDBJ whole genome shotgun (WGS) entry which is preliminary data.</text>
</comment>
<accession>A0A8J6CDS4</accession>
<comment type="cofactor">
    <cofactor evidence="1">
        <name>L-ascorbate</name>
        <dbReference type="ChEBI" id="CHEBI:38290"/>
    </cofactor>
</comment>
<dbReference type="SMART" id="SM00702">
    <property type="entry name" value="P4Hc"/>
    <property type="match status" value="1"/>
</dbReference>
<organism evidence="14 15">
    <name type="scientific">Diacronema lutheri</name>
    <name type="common">Unicellular marine alga</name>
    <name type="synonym">Monochrysis lutheri</name>
    <dbReference type="NCBI Taxonomy" id="2081491"/>
    <lineage>
        <taxon>Eukaryota</taxon>
        <taxon>Haptista</taxon>
        <taxon>Haptophyta</taxon>
        <taxon>Pavlovophyceae</taxon>
        <taxon>Pavlovales</taxon>
        <taxon>Pavlovaceae</taxon>
        <taxon>Diacronema</taxon>
    </lineage>
</organism>
<dbReference type="EMBL" id="JAGTXO010000006">
    <property type="protein sequence ID" value="KAG8467391.1"/>
    <property type="molecule type" value="Genomic_DNA"/>
</dbReference>
<sequence length="408" mass="44847">MSKRGSAAARAPHSKDLAARAPWLSIALAALAALLAAVCAAWPDVALRAWHAALERAPGARARKSSSPAGAASARARPEGIAEQAPCLDDSVACPQWARLGECAKNPNYMAQTCPLSCGVCDQAPRRTRKASTCVDEDESCESWALTGQCVKNADFMLAKCRKSCGVCGPYGPACERLSDAAVRPGDMNATFERALAHFPEYSPQVMHRDPWVMRFDNFMSDAEADHIVALCADSFQRSLAGDRVSSVRTSDQCWCNWGTCLDDPIIQAVEQRIADVTRVPVVNGEFMQIVRYGEGQFYREHHDQNSASWSPQGVRVYTFFMYLNDVPEGGETSFRKLALKVRPKKGSAILWPSVLDSEPNKTEPGTYHEAMPVLAGVKYGANVWLHMHDFRSVSQRHCLFTMKNTEE</sequence>
<evidence type="ECO:0000256" key="6">
    <source>
        <dbReference type="ARBA" id="ARBA00022964"/>
    </source>
</evidence>
<evidence type="ECO:0000256" key="11">
    <source>
        <dbReference type="SAM" id="MobiDB-lite"/>
    </source>
</evidence>
<dbReference type="Gene3D" id="1.10.10.1940">
    <property type="match status" value="2"/>
</dbReference>
<evidence type="ECO:0000256" key="4">
    <source>
        <dbReference type="ARBA" id="ARBA00022692"/>
    </source>
</evidence>
<evidence type="ECO:0000313" key="15">
    <source>
        <dbReference type="Proteomes" id="UP000751190"/>
    </source>
</evidence>
<evidence type="ECO:0000256" key="1">
    <source>
        <dbReference type="ARBA" id="ARBA00001961"/>
    </source>
</evidence>
<dbReference type="Pfam" id="PF13640">
    <property type="entry name" value="2OG-FeII_Oxy_3"/>
    <property type="match status" value="1"/>
</dbReference>
<keyword evidence="4" id="KW-0812">Transmembrane</keyword>
<dbReference type="InterPro" id="IPR003582">
    <property type="entry name" value="ShKT_dom"/>
</dbReference>
<evidence type="ECO:0000256" key="8">
    <source>
        <dbReference type="ARBA" id="ARBA00023002"/>
    </source>
</evidence>
<evidence type="ECO:0000313" key="14">
    <source>
        <dbReference type="EMBL" id="KAG8467391.1"/>
    </source>
</evidence>
<evidence type="ECO:0000256" key="10">
    <source>
        <dbReference type="ARBA" id="ARBA00023136"/>
    </source>
</evidence>
<keyword evidence="9" id="KW-0408">Iron</keyword>
<dbReference type="PANTHER" id="PTHR10869:SF233">
    <property type="entry name" value="FE2OG DIOXYGENASE DOMAIN-CONTAINING PROTEIN"/>
    <property type="match status" value="1"/>
</dbReference>
<dbReference type="InterPro" id="IPR006620">
    <property type="entry name" value="Pro_4_hyd_alph"/>
</dbReference>